<feature type="region of interest" description="Disordered" evidence="1">
    <location>
        <begin position="560"/>
        <end position="618"/>
    </location>
</feature>
<evidence type="ECO:0000313" key="3">
    <source>
        <dbReference type="Proteomes" id="UP000198386"/>
    </source>
</evidence>
<dbReference type="Proteomes" id="UP000198386">
    <property type="component" value="Unassembled WGS sequence"/>
</dbReference>
<organism evidence="2 3">
    <name type="scientific">Geodermatophilus saharensis</name>
    <dbReference type="NCBI Taxonomy" id="1137994"/>
    <lineage>
        <taxon>Bacteria</taxon>
        <taxon>Bacillati</taxon>
        <taxon>Actinomycetota</taxon>
        <taxon>Actinomycetes</taxon>
        <taxon>Geodermatophilales</taxon>
        <taxon>Geodermatophilaceae</taxon>
        <taxon>Geodermatophilus</taxon>
    </lineage>
</organism>
<reference evidence="3" key="1">
    <citation type="submission" date="2017-06" db="EMBL/GenBank/DDBJ databases">
        <authorList>
            <person name="Varghese N."/>
            <person name="Submissions S."/>
        </authorList>
    </citation>
    <scope>NUCLEOTIDE SEQUENCE [LARGE SCALE GENOMIC DNA]</scope>
    <source>
        <strain evidence="3">DSM 45423</strain>
    </source>
</reference>
<feature type="region of interest" description="Disordered" evidence="1">
    <location>
        <begin position="530"/>
        <end position="549"/>
    </location>
</feature>
<gene>
    <name evidence="2" type="ORF">SAMN04488107_1620</name>
</gene>
<dbReference type="RefSeq" id="WP_176449870.1">
    <property type="nucleotide sequence ID" value="NZ_FZOH01000002.1"/>
</dbReference>
<feature type="region of interest" description="Disordered" evidence="1">
    <location>
        <begin position="1"/>
        <end position="30"/>
    </location>
</feature>
<proteinExistence type="predicted"/>
<dbReference type="AlphaFoldDB" id="A0A239C629"/>
<name>A0A239C629_9ACTN</name>
<evidence type="ECO:0000313" key="2">
    <source>
        <dbReference type="EMBL" id="SNS15081.1"/>
    </source>
</evidence>
<feature type="compositionally biased region" description="Pro residues" evidence="1">
    <location>
        <begin position="481"/>
        <end position="491"/>
    </location>
</feature>
<feature type="compositionally biased region" description="Low complexity" evidence="1">
    <location>
        <begin position="457"/>
        <end position="480"/>
    </location>
</feature>
<feature type="region of interest" description="Disordered" evidence="1">
    <location>
        <begin position="632"/>
        <end position="666"/>
    </location>
</feature>
<feature type="compositionally biased region" description="Basic and acidic residues" evidence="1">
    <location>
        <begin position="1"/>
        <end position="15"/>
    </location>
</feature>
<feature type="region of interest" description="Disordered" evidence="1">
    <location>
        <begin position="450"/>
        <end position="516"/>
    </location>
</feature>
<sequence length="908" mass="94663">MSDGARAVRAERDTGRAASARAPAARPPVVLPADAGHPLLDLQEAVGNRVATGLVTQGSPLVRIVAYEPGTGAATGYLANGATVPVQVLTNRFAPGSYTVSPAGAPVGDADADFVRWSGGGFEWRQAVATFQLGGSVTVVVEPDPAAAFARLPNHIRAYLLRGVTGRPSGAELAALVEQGEQLVRDGITEADLALADDPTAAVAIEEKLADIDLVEAMRRAGWSDFPSREEFFRRLAADVAQTSDFRRWWGDEATARAWWAAFPEDAARDWDAWGEQVYQKAKRAEEASWLEAFRRFDAAGNVGEAIGWVTVFVAGGFLGSGPVAAGTRFVGTRAAAVGRVLKDVPAAVEAASGVKFGLWMKALTASGLSANFVNSLINRTEEGTAAGSNPLSIVAAALVDAPGVGKLYEAVTDESLLTSEDLNRSDAERWAAGLTGGAETALNMLGIRDLFGGGTPRPTTPRAPAAEPEPVPAAAGRPATPAPAAEPAPAPTNAAPARPSRDTGAPRPVTPGPVRSWFSRHILSAITRGVLEGEPSTRGVPGAGSRPRPALIEAAEVAAPRRAASVADTPDVPSAPPAATPDLPTGTPAAGPRAPAAAPEAAPTAGPAATPTPRAPGVLDRLFDRLDRLFGPQAVPAGGGPSVPIPSRPMESRANEPPGRTTPTTVADLKPAAVLPSKGKAGVTGWTVQPDRTVTVHSADRSVTIALDQRGNAARLVGQLRITQDEARETLAAIRGEVARAAPPPGQRLLISFVQQKGDPAAWALSRLHDKWGDFLWNGDAFIEPATEVNRWNARVPGDRMPETLRLSDIGYVFVEDPTRPFTDLPSLTAHTVTEYSPRNHKGQRALLPTSPRAVVRVNPNGVVVEILGVARNRAGEPVMDEAALVALMRAAGWKAELAAPQPSAAP</sequence>
<evidence type="ECO:0000256" key="1">
    <source>
        <dbReference type="SAM" id="MobiDB-lite"/>
    </source>
</evidence>
<keyword evidence="3" id="KW-1185">Reference proteome</keyword>
<accession>A0A239C629</accession>
<dbReference type="EMBL" id="FZOH01000002">
    <property type="protein sequence ID" value="SNS15081.1"/>
    <property type="molecule type" value="Genomic_DNA"/>
</dbReference>
<protein>
    <submittedName>
        <fullName evidence="2">Uncharacterized protein</fullName>
    </submittedName>
</protein>
<feature type="compositionally biased region" description="Low complexity" evidence="1">
    <location>
        <begin position="585"/>
        <end position="618"/>
    </location>
</feature>